<sequence length="843" mass="94883">MTQEDDSARDSAPDLQILGDQITLQPRSYVETRRPDDHDEEALMKNMARFRSEPLRFLREVSLYVSGTGWRAYDSFIGRPIFYSGFSEQMRASVVSAPLLQTRISQLADKRLEVEENEGWLKKGDKDYAVKRAHRRAVIESGIRDVADKMTDDMICKFESKTFIRGAYYLVTQLLTRAYHQGIHVSSEEVLRLRKVAEEAERNRQSIIFLPSHRSHVDYVSLQLICYRLGLALPVVVAGDNLNFPVVGSFLQHAGKWSSYPSGIRSVLIIQGAMWIRRSFGNDTLYTTLVQTYIDTMLQGGYNFECFIEGGRSRTGKLLPPKFGILSFILDSILSGRVKDAIVCPVSTQYDKVIETEGYVTELLGVPKKKENLADFLSGGSSVLSLKLGRVDVRFHEPWSLRKYIDEQLTKLNRTPGTEDYALKTPENAVLKQKLLRAMGYKVLSDINDVSVVMPTALIGTVLLTLRGRGVGKAELLRRIEWLIARVSAKGGRVAHFGNSPLEDVVKRGLEVLGKDLVGEVQGLAEPTFYAVDRFQLSFYRNMTIHLFISEALVSASMYTRVKQGGGPAHQDISYTALREQVLFLSSLFRGEFIFPSEGLAANLEKTLVGLENDRVISLQRDENGSICSIGLSDKERLAGRENYDFYCFLIWPFIESSWLAATSLKGLTPPLHQKEEIWIEVAQAQNTAQLLGKTLYHQGDLSYFEAVNKETIKNSYQRFEEEGILYAVKSKDAKTPPRLCLASEWRAPRDPDSGALLASGKLWDFIERIASSRREGKNRRDGATVSTRVLKLTDALGAQLFEKAVAPESKIDTKLSSEDAAKLQKAVKAEKRRRKMEGRAHL</sequence>
<reference evidence="7 8" key="1">
    <citation type="submission" date="2023-10" db="EMBL/GenBank/DDBJ databases">
        <title>Draft genome sequence of Xylaria bambusicola isolate GMP-LS, the root and basal stem rot pathogen of sugarcane in Indonesia.</title>
        <authorList>
            <person name="Selvaraj P."/>
            <person name="Muralishankar V."/>
            <person name="Muruganantham S."/>
            <person name="Sp S."/>
            <person name="Haryani S."/>
            <person name="Lau K.J.X."/>
            <person name="Naqvi N.I."/>
        </authorList>
    </citation>
    <scope>NUCLEOTIDE SEQUENCE [LARGE SCALE GENOMIC DNA]</scope>
    <source>
        <strain evidence="7">GMP-LS</strain>
    </source>
</reference>
<dbReference type="InterPro" id="IPR045520">
    <property type="entry name" value="GPAT/DHAPAT_C"/>
</dbReference>
<proteinExistence type="inferred from homology"/>
<dbReference type="Pfam" id="PF19277">
    <property type="entry name" value="GPAT_C"/>
    <property type="match status" value="1"/>
</dbReference>
<name>A0AAN7UR59_9PEZI</name>
<organism evidence="7 8">
    <name type="scientific">Xylaria bambusicola</name>
    <dbReference type="NCBI Taxonomy" id="326684"/>
    <lineage>
        <taxon>Eukaryota</taxon>
        <taxon>Fungi</taxon>
        <taxon>Dikarya</taxon>
        <taxon>Ascomycota</taxon>
        <taxon>Pezizomycotina</taxon>
        <taxon>Sordariomycetes</taxon>
        <taxon>Xylariomycetidae</taxon>
        <taxon>Xylariales</taxon>
        <taxon>Xylariaceae</taxon>
        <taxon>Xylaria</taxon>
    </lineage>
</organism>
<dbReference type="GO" id="GO:0031966">
    <property type="term" value="C:mitochondrial membrane"/>
    <property type="evidence" value="ECO:0007669"/>
    <property type="project" value="TreeGrafter"/>
</dbReference>
<dbReference type="InterPro" id="IPR002123">
    <property type="entry name" value="Plipid/glycerol_acylTrfase"/>
</dbReference>
<keyword evidence="8" id="KW-1185">Reference proteome</keyword>
<dbReference type="SMART" id="SM00563">
    <property type="entry name" value="PlsC"/>
    <property type="match status" value="1"/>
</dbReference>
<dbReference type="GO" id="GO:0006072">
    <property type="term" value="P:glycerol-3-phosphate metabolic process"/>
    <property type="evidence" value="ECO:0007669"/>
    <property type="project" value="TreeGrafter"/>
</dbReference>
<dbReference type="GO" id="GO:0008654">
    <property type="term" value="P:phospholipid biosynthetic process"/>
    <property type="evidence" value="ECO:0007669"/>
    <property type="project" value="TreeGrafter"/>
</dbReference>
<gene>
    <name evidence="7" type="ORF">RRF57_009777</name>
</gene>
<dbReference type="InterPro" id="IPR041728">
    <property type="entry name" value="GPAT/DHAPAT_LPLAT"/>
</dbReference>
<feature type="domain" description="Phospholipid/glycerol acyltransferase" evidence="6">
    <location>
        <begin position="207"/>
        <end position="351"/>
    </location>
</feature>
<dbReference type="Pfam" id="PF01553">
    <property type="entry name" value="Acyltransferase"/>
    <property type="match status" value="1"/>
</dbReference>
<dbReference type="AlphaFoldDB" id="A0AAN7UR59"/>
<dbReference type="GO" id="GO:0019432">
    <property type="term" value="P:triglyceride biosynthetic process"/>
    <property type="evidence" value="ECO:0007669"/>
    <property type="project" value="TreeGrafter"/>
</dbReference>
<keyword evidence="4" id="KW-0472">Membrane</keyword>
<comment type="similarity">
    <text evidence="2">Belongs to the GPAT/DAPAT family.</text>
</comment>
<dbReference type="PANTHER" id="PTHR12563">
    <property type="entry name" value="GLYCEROL-3-PHOSPHATE ACYLTRANSFERASE"/>
    <property type="match status" value="1"/>
</dbReference>
<evidence type="ECO:0000256" key="4">
    <source>
        <dbReference type="ARBA" id="ARBA00023136"/>
    </source>
</evidence>
<dbReference type="Proteomes" id="UP001305414">
    <property type="component" value="Unassembled WGS sequence"/>
</dbReference>
<evidence type="ECO:0000256" key="5">
    <source>
        <dbReference type="ARBA" id="ARBA00023315"/>
    </source>
</evidence>
<dbReference type="GO" id="GO:0004366">
    <property type="term" value="F:glycerol-3-phosphate O-acyltransferase activity"/>
    <property type="evidence" value="ECO:0007669"/>
    <property type="project" value="TreeGrafter"/>
</dbReference>
<protein>
    <recommendedName>
        <fullName evidence="6">Phospholipid/glycerol acyltransferase domain-containing protein</fullName>
    </recommendedName>
</protein>
<keyword evidence="3" id="KW-0808">Transferase</keyword>
<comment type="caution">
    <text evidence="7">The sequence shown here is derived from an EMBL/GenBank/DDBJ whole genome shotgun (WGS) entry which is preliminary data.</text>
</comment>
<dbReference type="CDD" id="cd07993">
    <property type="entry name" value="LPLAT_DHAPAT-like"/>
    <property type="match status" value="1"/>
</dbReference>
<dbReference type="GO" id="GO:0006631">
    <property type="term" value="P:fatty acid metabolic process"/>
    <property type="evidence" value="ECO:0007669"/>
    <property type="project" value="TreeGrafter"/>
</dbReference>
<keyword evidence="5" id="KW-0012">Acyltransferase</keyword>
<evidence type="ECO:0000313" key="7">
    <source>
        <dbReference type="EMBL" id="KAK5634063.1"/>
    </source>
</evidence>
<evidence type="ECO:0000256" key="3">
    <source>
        <dbReference type="ARBA" id="ARBA00022679"/>
    </source>
</evidence>
<dbReference type="SUPFAM" id="SSF69593">
    <property type="entry name" value="Glycerol-3-phosphate (1)-acyltransferase"/>
    <property type="match status" value="1"/>
</dbReference>
<comment type="subcellular location">
    <subcellularLocation>
        <location evidence="1">Endomembrane system</location>
        <topology evidence="1">Peripheral membrane protein</topology>
    </subcellularLocation>
</comment>
<dbReference type="InterPro" id="IPR022284">
    <property type="entry name" value="GPAT/DHAPAT"/>
</dbReference>
<dbReference type="PANTHER" id="PTHR12563:SF17">
    <property type="entry name" value="DIHYDROXYACETONE PHOSPHATE ACYLTRANSFERASE"/>
    <property type="match status" value="1"/>
</dbReference>
<evidence type="ECO:0000256" key="1">
    <source>
        <dbReference type="ARBA" id="ARBA00004184"/>
    </source>
</evidence>
<dbReference type="EMBL" id="JAWHQM010000038">
    <property type="protein sequence ID" value="KAK5634063.1"/>
    <property type="molecule type" value="Genomic_DNA"/>
</dbReference>
<accession>A0AAN7UR59</accession>
<dbReference type="GO" id="GO:0012505">
    <property type="term" value="C:endomembrane system"/>
    <property type="evidence" value="ECO:0007669"/>
    <property type="project" value="UniProtKB-SubCell"/>
</dbReference>
<evidence type="ECO:0000313" key="8">
    <source>
        <dbReference type="Proteomes" id="UP001305414"/>
    </source>
</evidence>
<evidence type="ECO:0000259" key="6">
    <source>
        <dbReference type="SMART" id="SM00563"/>
    </source>
</evidence>
<evidence type="ECO:0000256" key="2">
    <source>
        <dbReference type="ARBA" id="ARBA00007937"/>
    </source>
</evidence>